<accession>A0A9P6Q0L8</accession>
<dbReference type="GO" id="GO:0050664">
    <property type="term" value="F:oxidoreductase activity, acting on NAD(P)H, oxygen as acceptor"/>
    <property type="evidence" value="ECO:0007669"/>
    <property type="project" value="TreeGrafter"/>
</dbReference>
<proteinExistence type="inferred from homology"/>
<comment type="similarity">
    <text evidence="1">Belongs to the short-chain dehydrogenases/reductases (SDR) family.</text>
</comment>
<sequence length="256" mass="27777">MTAGTIIVTGASRGIGRSTVYQAIQHFQCNVIGVARSQDHLESLAKDEDLKDRFKYVVGDVADEKVFRQAVELAKSSWSGELHGLVLNAAVLEPIAPIAESSDADWKRLFDINFFSLVTAARIALPALRETKGRIIIVGSNASRVAIKGWGAYCTSKCATNMLAEILSIEEKDVVSVLVDPGVVDTAMQGVIREQGAESMGEFHNEFMILHQQGLLKHADAPAYILANMALNAKPDISGKYVPYDDPAIVSQYGKK</sequence>
<dbReference type="InterPro" id="IPR002347">
    <property type="entry name" value="SDR_fam"/>
</dbReference>
<dbReference type="PRINTS" id="PR00081">
    <property type="entry name" value="GDHRDH"/>
</dbReference>
<dbReference type="PANTHER" id="PTHR43008:SF8">
    <property type="entry name" value="BENZIL REDUCTASE ((S)-BENZOIN FORMING) IRC24"/>
    <property type="match status" value="1"/>
</dbReference>
<keyword evidence="4" id="KW-1185">Reference proteome</keyword>
<dbReference type="AlphaFoldDB" id="A0A9P6Q0L8"/>
<dbReference type="InterPro" id="IPR036291">
    <property type="entry name" value="NAD(P)-bd_dom_sf"/>
</dbReference>
<dbReference type="GO" id="GO:0016616">
    <property type="term" value="F:oxidoreductase activity, acting on the CH-OH group of donors, NAD or NADP as acceptor"/>
    <property type="evidence" value="ECO:0007669"/>
    <property type="project" value="UniProtKB-ARBA"/>
</dbReference>
<keyword evidence="2" id="KW-0560">Oxidoreductase</keyword>
<organism evidence="3 4">
    <name type="scientific">Actinomortierella ambigua</name>
    <dbReference type="NCBI Taxonomy" id="1343610"/>
    <lineage>
        <taxon>Eukaryota</taxon>
        <taxon>Fungi</taxon>
        <taxon>Fungi incertae sedis</taxon>
        <taxon>Mucoromycota</taxon>
        <taxon>Mortierellomycotina</taxon>
        <taxon>Mortierellomycetes</taxon>
        <taxon>Mortierellales</taxon>
        <taxon>Mortierellaceae</taxon>
        <taxon>Actinomortierella</taxon>
    </lineage>
</organism>
<evidence type="ECO:0000256" key="2">
    <source>
        <dbReference type="ARBA" id="ARBA00023002"/>
    </source>
</evidence>
<dbReference type="Gene3D" id="3.40.50.720">
    <property type="entry name" value="NAD(P)-binding Rossmann-like Domain"/>
    <property type="match status" value="1"/>
</dbReference>
<dbReference type="Pfam" id="PF00106">
    <property type="entry name" value="adh_short"/>
    <property type="match status" value="1"/>
</dbReference>
<dbReference type="EMBL" id="JAAAJB010000385">
    <property type="protein sequence ID" value="KAG0256923.1"/>
    <property type="molecule type" value="Genomic_DNA"/>
</dbReference>
<name>A0A9P6Q0L8_9FUNG</name>
<dbReference type="Proteomes" id="UP000807716">
    <property type="component" value="Unassembled WGS sequence"/>
</dbReference>
<evidence type="ECO:0000313" key="4">
    <source>
        <dbReference type="Proteomes" id="UP000807716"/>
    </source>
</evidence>
<evidence type="ECO:0000313" key="3">
    <source>
        <dbReference type="EMBL" id="KAG0256923.1"/>
    </source>
</evidence>
<dbReference type="SUPFAM" id="SSF51735">
    <property type="entry name" value="NAD(P)-binding Rossmann-fold domains"/>
    <property type="match status" value="1"/>
</dbReference>
<dbReference type="OrthoDB" id="153074at2759"/>
<comment type="caution">
    <text evidence="3">The sequence shown here is derived from an EMBL/GenBank/DDBJ whole genome shotgun (WGS) entry which is preliminary data.</text>
</comment>
<evidence type="ECO:0000256" key="1">
    <source>
        <dbReference type="ARBA" id="ARBA00006484"/>
    </source>
</evidence>
<dbReference type="PANTHER" id="PTHR43008">
    <property type="entry name" value="BENZIL REDUCTASE"/>
    <property type="match status" value="1"/>
</dbReference>
<reference evidence="3" key="1">
    <citation type="journal article" date="2020" name="Fungal Divers.">
        <title>Resolving the Mortierellaceae phylogeny through synthesis of multi-gene phylogenetics and phylogenomics.</title>
        <authorList>
            <person name="Vandepol N."/>
            <person name="Liber J."/>
            <person name="Desiro A."/>
            <person name="Na H."/>
            <person name="Kennedy M."/>
            <person name="Barry K."/>
            <person name="Grigoriev I.V."/>
            <person name="Miller A.N."/>
            <person name="O'Donnell K."/>
            <person name="Stajich J.E."/>
            <person name="Bonito G."/>
        </authorList>
    </citation>
    <scope>NUCLEOTIDE SEQUENCE</scope>
    <source>
        <strain evidence="3">BC1065</strain>
    </source>
</reference>
<protein>
    <submittedName>
        <fullName evidence="3">Uncharacterized protein</fullName>
    </submittedName>
</protein>
<gene>
    <name evidence="3" type="ORF">DFQ27_005400</name>
</gene>